<dbReference type="HOGENOM" id="CLU_1664246_0_0_1"/>
<reference evidence="3" key="1">
    <citation type="journal article" date="2006" name="PLoS Biol.">
        <title>Macronuclear genome sequence of the ciliate Tetrahymena thermophila, a model eukaryote.</title>
        <authorList>
            <person name="Eisen J.A."/>
            <person name="Coyne R.S."/>
            <person name="Wu M."/>
            <person name="Wu D."/>
            <person name="Thiagarajan M."/>
            <person name="Wortman J.R."/>
            <person name="Badger J.H."/>
            <person name="Ren Q."/>
            <person name="Amedeo P."/>
            <person name="Jones K.M."/>
            <person name="Tallon L.J."/>
            <person name="Delcher A.L."/>
            <person name="Salzberg S.L."/>
            <person name="Silva J.C."/>
            <person name="Haas B.J."/>
            <person name="Majoros W.H."/>
            <person name="Farzad M."/>
            <person name="Carlton J.M."/>
            <person name="Smith R.K. Jr."/>
            <person name="Garg J."/>
            <person name="Pearlman R.E."/>
            <person name="Karrer K.M."/>
            <person name="Sun L."/>
            <person name="Manning G."/>
            <person name="Elde N.C."/>
            <person name="Turkewitz A.P."/>
            <person name="Asai D.J."/>
            <person name="Wilkes D.E."/>
            <person name="Wang Y."/>
            <person name="Cai H."/>
            <person name="Collins K."/>
            <person name="Stewart B.A."/>
            <person name="Lee S.R."/>
            <person name="Wilamowska K."/>
            <person name="Weinberg Z."/>
            <person name="Ruzzo W.L."/>
            <person name="Wloga D."/>
            <person name="Gaertig J."/>
            <person name="Frankel J."/>
            <person name="Tsao C.-C."/>
            <person name="Gorovsky M.A."/>
            <person name="Keeling P.J."/>
            <person name="Waller R.F."/>
            <person name="Patron N.J."/>
            <person name="Cherry J.M."/>
            <person name="Stover N.A."/>
            <person name="Krieger C.J."/>
            <person name="del Toro C."/>
            <person name="Ryder H.F."/>
            <person name="Williamson S.C."/>
            <person name="Barbeau R.A."/>
            <person name="Hamilton E.P."/>
            <person name="Orias E."/>
        </authorList>
    </citation>
    <scope>NUCLEOTIDE SEQUENCE [LARGE SCALE GENOMIC DNA]</scope>
    <source>
        <strain evidence="3">SB210</strain>
    </source>
</reference>
<dbReference type="EMBL" id="GG662333">
    <property type="protein sequence ID" value="EAS05708.2"/>
    <property type="molecule type" value="Genomic_DNA"/>
</dbReference>
<keyword evidence="1" id="KW-1133">Transmembrane helix</keyword>
<dbReference type="RefSeq" id="XP_001025953.2">
    <property type="nucleotide sequence ID" value="XM_001025953.2"/>
</dbReference>
<gene>
    <name evidence="2" type="ORF">TTHERM_01114190</name>
</gene>
<keyword evidence="1" id="KW-0472">Membrane</keyword>
<feature type="transmembrane region" description="Helical" evidence="1">
    <location>
        <begin position="7"/>
        <end position="27"/>
    </location>
</feature>
<dbReference type="KEGG" id="tet:TTHERM_01114190"/>
<protein>
    <submittedName>
        <fullName evidence="2">Transmembrane protein, putative</fullName>
    </submittedName>
</protein>
<proteinExistence type="predicted"/>
<accession>Q24D33</accession>
<evidence type="ECO:0000313" key="2">
    <source>
        <dbReference type="EMBL" id="EAS05708.2"/>
    </source>
</evidence>
<evidence type="ECO:0000256" key="1">
    <source>
        <dbReference type="SAM" id="Phobius"/>
    </source>
</evidence>
<dbReference type="InParanoid" id="Q24D33"/>
<sequence>MRILSFLTGTNIILLCCSIMIIINYFIDLSAICSGGCFFDHFFKNQLRVLFFLFIVNCFLLLLYFKVSFEIKKLNQATSGYMFNSQSNLTYRTLKTITMFVLVQIVLLIITNIQQKNEADELQSIDCSNNPDPGQCSFVSANHSVITTGKILMIAFIVLHAILFICGYRMLNSPSQRVQQISEDRSSELNNNQINNIQQQRQVNAIVAIPTQDQERNLIQGQNLDQMPPNAIFSYQPQYQNQQKQQNQIQIGEAVLL</sequence>
<feature type="transmembrane region" description="Helical" evidence="1">
    <location>
        <begin position="47"/>
        <end position="65"/>
    </location>
</feature>
<dbReference type="AlphaFoldDB" id="Q24D33"/>
<organism evidence="2 3">
    <name type="scientific">Tetrahymena thermophila (strain SB210)</name>
    <dbReference type="NCBI Taxonomy" id="312017"/>
    <lineage>
        <taxon>Eukaryota</taxon>
        <taxon>Sar</taxon>
        <taxon>Alveolata</taxon>
        <taxon>Ciliophora</taxon>
        <taxon>Intramacronucleata</taxon>
        <taxon>Oligohymenophorea</taxon>
        <taxon>Hymenostomatida</taxon>
        <taxon>Tetrahymenina</taxon>
        <taxon>Tetrahymenidae</taxon>
        <taxon>Tetrahymena</taxon>
    </lineage>
</organism>
<dbReference type="Proteomes" id="UP000009168">
    <property type="component" value="Unassembled WGS sequence"/>
</dbReference>
<keyword evidence="3" id="KW-1185">Reference proteome</keyword>
<evidence type="ECO:0000313" key="3">
    <source>
        <dbReference type="Proteomes" id="UP000009168"/>
    </source>
</evidence>
<feature type="transmembrane region" description="Helical" evidence="1">
    <location>
        <begin position="94"/>
        <end position="113"/>
    </location>
</feature>
<dbReference type="GeneID" id="7827785"/>
<keyword evidence="1 2" id="KW-0812">Transmembrane</keyword>
<name>Q24D33_TETTS</name>
<feature type="transmembrane region" description="Helical" evidence="1">
    <location>
        <begin position="151"/>
        <end position="171"/>
    </location>
</feature>